<accession>A0A975SKW9</accession>
<evidence type="ECO:0000313" key="3">
    <source>
        <dbReference type="EMBL" id="QWT48231.1"/>
    </source>
</evidence>
<feature type="signal peptide" evidence="2">
    <location>
        <begin position="1"/>
        <end position="24"/>
    </location>
</feature>
<name>A0A975SKW9_9RHOO</name>
<organism evidence="3 4">
    <name type="scientific">Azospira inquinata</name>
    <dbReference type="NCBI Taxonomy" id="2785627"/>
    <lineage>
        <taxon>Bacteria</taxon>
        <taxon>Pseudomonadati</taxon>
        <taxon>Pseudomonadota</taxon>
        <taxon>Betaproteobacteria</taxon>
        <taxon>Rhodocyclales</taxon>
        <taxon>Rhodocyclaceae</taxon>
        <taxon>Azospira</taxon>
    </lineage>
</organism>
<dbReference type="NCBIfam" id="NF008271">
    <property type="entry name" value="PRK11045.1"/>
    <property type="match status" value="1"/>
</dbReference>
<reference evidence="3" key="1">
    <citation type="submission" date="2020-11" db="EMBL/GenBank/DDBJ databases">
        <title>Azospira inquinata sp. nov.</title>
        <authorList>
            <person name="Moe W.M."/>
            <person name="Mikes M.C."/>
        </authorList>
    </citation>
    <scope>NUCLEOTIDE SEQUENCE</scope>
    <source>
        <strain evidence="3">Azo-3</strain>
    </source>
</reference>
<evidence type="ECO:0000256" key="1">
    <source>
        <dbReference type="ARBA" id="ARBA00004442"/>
    </source>
</evidence>
<evidence type="ECO:0000256" key="2">
    <source>
        <dbReference type="SAM" id="SignalP"/>
    </source>
</evidence>
<dbReference type="EMBL" id="CP064782">
    <property type="protein sequence ID" value="QWT48231.1"/>
    <property type="molecule type" value="Genomic_DNA"/>
</dbReference>
<sequence>MVAPSFWRPLLLAIGLGLAGFAQGEGAAPAPELTPLETKTVEAQGWFYRASQRIQDIWQQGTPELYIPLHTHHFRFAYTRDKIDSFNEDPWGLGIGKGMYDRDGDWHGLYVMEFQDSHSRPEYMAGYGYKTYWPLGREWKGGLGYTAFLTARSDIGHYSPIPAVLPMASLEHGRFSLESAYVPGGRGFGNILFFWGKIRF</sequence>
<gene>
    <name evidence="3" type="primary">pagP</name>
    <name evidence="3" type="ORF">Azoinq_10175</name>
</gene>
<dbReference type="Proteomes" id="UP000683428">
    <property type="component" value="Chromosome"/>
</dbReference>
<proteinExistence type="predicted"/>
<dbReference type="GO" id="GO:0009279">
    <property type="term" value="C:cell outer membrane"/>
    <property type="evidence" value="ECO:0007669"/>
    <property type="project" value="UniProtKB-SubCell"/>
</dbReference>
<dbReference type="GO" id="GO:0016746">
    <property type="term" value="F:acyltransferase activity"/>
    <property type="evidence" value="ECO:0007669"/>
    <property type="project" value="UniProtKB-KW"/>
</dbReference>
<keyword evidence="2" id="KW-0732">Signal</keyword>
<dbReference type="RefSeq" id="WP_216129422.1">
    <property type="nucleotide sequence ID" value="NZ_CP064782.1"/>
</dbReference>
<dbReference type="EC" id="2.3.1.251" evidence="3"/>
<dbReference type="Pfam" id="PF07017">
    <property type="entry name" value="PagP"/>
    <property type="match status" value="1"/>
</dbReference>
<keyword evidence="3" id="KW-0808">Transferase</keyword>
<dbReference type="AlphaFoldDB" id="A0A975SKW9"/>
<dbReference type="InterPro" id="IPR009746">
    <property type="entry name" value="LipidA_acyl_PagP"/>
</dbReference>
<dbReference type="KEGG" id="aiq:Azoinq_10175"/>
<comment type="subcellular location">
    <subcellularLocation>
        <location evidence="1">Cell outer membrane</location>
    </subcellularLocation>
</comment>
<evidence type="ECO:0000313" key="4">
    <source>
        <dbReference type="Proteomes" id="UP000683428"/>
    </source>
</evidence>
<keyword evidence="4" id="KW-1185">Reference proteome</keyword>
<protein>
    <submittedName>
        <fullName evidence="3">Lipid IV(A) palmitoyltransferase PagP</fullName>
        <ecNumber evidence="3">2.3.1.251</ecNumber>
    </submittedName>
</protein>
<feature type="chain" id="PRO_5037846094" evidence="2">
    <location>
        <begin position="25"/>
        <end position="200"/>
    </location>
</feature>
<keyword evidence="3" id="KW-0012">Acyltransferase</keyword>